<evidence type="ECO:0000313" key="3">
    <source>
        <dbReference type="Proteomes" id="UP001189429"/>
    </source>
</evidence>
<feature type="region of interest" description="Disordered" evidence="1">
    <location>
        <begin position="1"/>
        <end position="26"/>
    </location>
</feature>
<organism evidence="2 3">
    <name type="scientific">Prorocentrum cordatum</name>
    <dbReference type="NCBI Taxonomy" id="2364126"/>
    <lineage>
        <taxon>Eukaryota</taxon>
        <taxon>Sar</taxon>
        <taxon>Alveolata</taxon>
        <taxon>Dinophyceae</taxon>
        <taxon>Prorocentrales</taxon>
        <taxon>Prorocentraceae</taxon>
        <taxon>Prorocentrum</taxon>
    </lineage>
</organism>
<evidence type="ECO:0000313" key="2">
    <source>
        <dbReference type="EMBL" id="CAK0865084.1"/>
    </source>
</evidence>
<accession>A0ABN9V037</accession>
<protein>
    <submittedName>
        <fullName evidence="2">Uncharacterized protein</fullName>
    </submittedName>
</protein>
<dbReference type="EMBL" id="CAUYUJ010016418">
    <property type="protein sequence ID" value="CAK0865084.1"/>
    <property type="molecule type" value="Genomic_DNA"/>
</dbReference>
<evidence type="ECO:0000256" key="1">
    <source>
        <dbReference type="SAM" id="MobiDB-lite"/>
    </source>
</evidence>
<feature type="compositionally biased region" description="Low complexity" evidence="1">
    <location>
        <begin position="59"/>
        <end position="68"/>
    </location>
</feature>
<keyword evidence="3" id="KW-1185">Reference proteome</keyword>
<name>A0ABN9V037_9DINO</name>
<sequence>MQGVEVAPRRPARPPEPEPGPAEQGGPILFPKYMLLHNCHLKTRDVLSFHAKQDAARAAGAQGTAGLGWPAAGAAQPRPMSFREASWGAPRLRQEGGAAGGFAAGSTLPAGRCQSTSNPFG</sequence>
<reference evidence="2" key="1">
    <citation type="submission" date="2023-10" db="EMBL/GenBank/DDBJ databases">
        <authorList>
            <person name="Chen Y."/>
            <person name="Shah S."/>
            <person name="Dougan E. K."/>
            <person name="Thang M."/>
            <person name="Chan C."/>
        </authorList>
    </citation>
    <scope>NUCLEOTIDE SEQUENCE [LARGE SCALE GENOMIC DNA]</scope>
</reference>
<feature type="region of interest" description="Disordered" evidence="1">
    <location>
        <begin position="93"/>
        <end position="121"/>
    </location>
</feature>
<gene>
    <name evidence="2" type="ORF">PCOR1329_LOCUS52725</name>
</gene>
<comment type="caution">
    <text evidence="2">The sequence shown here is derived from an EMBL/GenBank/DDBJ whole genome shotgun (WGS) entry which is preliminary data.</text>
</comment>
<feature type="region of interest" description="Disordered" evidence="1">
    <location>
        <begin position="59"/>
        <end position="78"/>
    </location>
</feature>
<dbReference type="Proteomes" id="UP001189429">
    <property type="component" value="Unassembled WGS sequence"/>
</dbReference>
<proteinExistence type="predicted"/>